<keyword evidence="9" id="KW-0460">Magnesium</keyword>
<dbReference type="GO" id="GO:0046872">
    <property type="term" value="F:metal ion binding"/>
    <property type="evidence" value="ECO:0007669"/>
    <property type="project" value="UniProtKB-KW"/>
</dbReference>
<sequence length="152" mass="16442">MRTIERTAGTPEAMEAIGAVLADRLRDISLATVSGPLGAGKTTLVRGLLRALGHAGAVKSPTFTLVESYPLDDGELHHFDLYRLQNPAELELIGWRDYLGGGNVCLVEWPERAESLLPEPDIAIIIDIQNGQRRVRMTALNATAEALLDAVT</sequence>
<dbReference type="NCBIfam" id="TIGR00150">
    <property type="entry name" value="T6A_YjeE"/>
    <property type="match status" value="1"/>
</dbReference>
<keyword evidence="4" id="KW-0963">Cytoplasm</keyword>
<dbReference type="PANTHER" id="PTHR33540:SF2">
    <property type="entry name" value="TRNA THREONYLCARBAMOYLADENOSINE BIOSYNTHESIS PROTEIN TSAE"/>
    <property type="match status" value="1"/>
</dbReference>
<dbReference type="InterPro" id="IPR003442">
    <property type="entry name" value="T6A_TsaE"/>
</dbReference>
<dbReference type="Pfam" id="PF02367">
    <property type="entry name" value="TsaE"/>
    <property type="match status" value="1"/>
</dbReference>
<dbReference type="InterPro" id="IPR027417">
    <property type="entry name" value="P-loop_NTPase"/>
</dbReference>
<dbReference type="STRING" id="1817756.A2140_04930"/>
<name>A0A1F6T1Z4_9PROT</name>
<evidence type="ECO:0000256" key="2">
    <source>
        <dbReference type="ARBA" id="ARBA00007599"/>
    </source>
</evidence>
<dbReference type="GO" id="GO:0005737">
    <property type="term" value="C:cytoplasm"/>
    <property type="evidence" value="ECO:0007669"/>
    <property type="project" value="UniProtKB-SubCell"/>
</dbReference>
<keyword evidence="11" id="KW-0808">Transferase</keyword>
<protein>
    <recommendedName>
        <fullName evidence="3">tRNA threonylcarbamoyladenosine biosynthesis protein TsaE</fullName>
    </recommendedName>
    <alternativeName>
        <fullName evidence="10">t(6)A37 threonylcarbamoyladenosine biosynthesis protein TsaE</fullName>
    </alternativeName>
</protein>
<dbReference type="EMBL" id="MFSQ01000098">
    <property type="protein sequence ID" value="OGI39202.1"/>
    <property type="molecule type" value="Genomic_DNA"/>
</dbReference>
<evidence type="ECO:0000313" key="12">
    <source>
        <dbReference type="Proteomes" id="UP000178379"/>
    </source>
</evidence>
<evidence type="ECO:0000313" key="11">
    <source>
        <dbReference type="EMBL" id="OGI39202.1"/>
    </source>
</evidence>
<gene>
    <name evidence="11" type="ORF">A2140_04930</name>
</gene>
<reference evidence="11 12" key="1">
    <citation type="journal article" date="2016" name="Nat. Commun.">
        <title>Thousands of microbial genomes shed light on interconnected biogeochemical processes in an aquifer system.</title>
        <authorList>
            <person name="Anantharaman K."/>
            <person name="Brown C.T."/>
            <person name="Hug L.A."/>
            <person name="Sharon I."/>
            <person name="Castelle C.J."/>
            <person name="Probst A.J."/>
            <person name="Thomas B.C."/>
            <person name="Singh A."/>
            <person name="Wilkins M.J."/>
            <person name="Karaoz U."/>
            <person name="Brodie E.L."/>
            <person name="Williams K.H."/>
            <person name="Hubbard S.S."/>
            <person name="Banfield J.F."/>
        </authorList>
    </citation>
    <scope>NUCLEOTIDE SEQUENCE [LARGE SCALE GENOMIC DNA]</scope>
</reference>
<dbReference type="GO" id="GO:0002949">
    <property type="term" value="P:tRNA threonylcarbamoyladenosine modification"/>
    <property type="evidence" value="ECO:0007669"/>
    <property type="project" value="InterPro"/>
</dbReference>
<evidence type="ECO:0000256" key="3">
    <source>
        <dbReference type="ARBA" id="ARBA00019010"/>
    </source>
</evidence>
<dbReference type="AlphaFoldDB" id="A0A1F6T1Z4"/>
<keyword evidence="8" id="KW-0067">ATP-binding</keyword>
<comment type="caution">
    <text evidence="11">The sequence shown here is derived from an EMBL/GenBank/DDBJ whole genome shotgun (WGS) entry which is preliminary data.</text>
</comment>
<dbReference type="SUPFAM" id="SSF52540">
    <property type="entry name" value="P-loop containing nucleoside triphosphate hydrolases"/>
    <property type="match status" value="1"/>
</dbReference>
<proteinExistence type="inferred from homology"/>
<comment type="similarity">
    <text evidence="2">Belongs to the TsaE family.</text>
</comment>
<evidence type="ECO:0000256" key="5">
    <source>
        <dbReference type="ARBA" id="ARBA00022694"/>
    </source>
</evidence>
<dbReference type="Gene3D" id="3.40.50.300">
    <property type="entry name" value="P-loop containing nucleotide triphosphate hydrolases"/>
    <property type="match status" value="1"/>
</dbReference>
<evidence type="ECO:0000256" key="4">
    <source>
        <dbReference type="ARBA" id="ARBA00022490"/>
    </source>
</evidence>
<keyword evidence="5" id="KW-0819">tRNA processing</keyword>
<evidence type="ECO:0000256" key="7">
    <source>
        <dbReference type="ARBA" id="ARBA00022741"/>
    </source>
</evidence>
<dbReference type="GO" id="GO:0005524">
    <property type="term" value="F:ATP binding"/>
    <property type="evidence" value="ECO:0007669"/>
    <property type="project" value="UniProtKB-KW"/>
</dbReference>
<comment type="subcellular location">
    <subcellularLocation>
        <location evidence="1">Cytoplasm</location>
    </subcellularLocation>
</comment>
<accession>A0A1F6T1Z4</accession>
<organism evidence="11 12">
    <name type="scientific">Candidatus Muproteobacteria bacterium RBG_16_62_13</name>
    <dbReference type="NCBI Taxonomy" id="1817756"/>
    <lineage>
        <taxon>Bacteria</taxon>
        <taxon>Pseudomonadati</taxon>
        <taxon>Pseudomonadota</taxon>
        <taxon>Candidatus Muproteobacteria</taxon>
    </lineage>
</organism>
<keyword evidence="6" id="KW-0479">Metal-binding</keyword>
<dbReference type="Proteomes" id="UP000178379">
    <property type="component" value="Unassembled WGS sequence"/>
</dbReference>
<dbReference type="PANTHER" id="PTHR33540">
    <property type="entry name" value="TRNA THREONYLCARBAMOYLADENOSINE BIOSYNTHESIS PROTEIN TSAE"/>
    <property type="match status" value="1"/>
</dbReference>
<evidence type="ECO:0000256" key="8">
    <source>
        <dbReference type="ARBA" id="ARBA00022840"/>
    </source>
</evidence>
<evidence type="ECO:0000256" key="1">
    <source>
        <dbReference type="ARBA" id="ARBA00004496"/>
    </source>
</evidence>
<evidence type="ECO:0000256" key="9">
    <source>
        <dbReference type="ARBA" id="ARBA00022842"/>
    </source>
</evidence>
<dbReference type="GO" id="GO:0016740">
    <property type="term" value="F:transferase activity"/>
    <property type="evidence" value="ECO:0007669"/>
    <property type="project" value="UniProtKB-KW"/>
</dbReference>
<evidence type="ECO:0000256" key="6">
    <source>
        <dbReference type="ARBA" id="ARBA00022723"/>
    </source>
</evidence>
<evidence type="ECO:0000256" key="10">
    <source>
        <dbReference type="ARBA" id="ARBA00032441"/>
    </source>
</evidence>
<keyword evidence="7" id="KW-0547">Nucleotide-binding</keyword>